<accession>A0ABQ5SMV6</accession>
<feature type="compositionally biased region" description="Pro residues" evidence="1">
    <location>
        <begin position="183"/>
        <end position="200"/>
    </location>
</feature>
<dbReference type="EMBL" id="BSDZ01000101">
    <property type="protein sequence ID" value="GLI70850.1"/>
    <property type="molecule type" value="Genomic_DNA"/>
</dbReference>
<reference evidence="3 4" key="1">
    <citation type="journal article" date="2023" name="IScience">
        <title>Expanded male sex-determining region conserved during the evolution of homothallism in the green alga Volvox.</title>
        <authorList>
            <person name="Yamamoto K."/>
            <person name="Matsuzaki R."/>
            <person name="Mahakham W."/>
            <person name="Heman W."/>
            <person name="Sekimoto H."/>
            <person name="Kawachi M."/>
            <person name="Minakuchi Y."/>
            <person name="Toyoda A."/>
            <person name="Nozaki H."/>
        </authorList>
    </citation>
    <scope>NUCLEOTIDE SEQUENCE [LARGE SCALE GENOMIC DNA]</scope>
    <source>
        <strain evidence="3 4">NIES-4468</strain>
    </source>
</reference>
<evidence type="ECO:0000313" key="4">
    <source>
        <dbReference type="Proteomes" id="UP001165090"/>
    </source>
</evidence>
<feature type="region of interest" description="Disordered" evidence="1">
    <location>
        <begin position="176"/>
        <end position="200"/>
    </location>
</feature>
<proteinExistence type="predicted"/>
<evidence type="ECO:0000313" key="3">
    <source>
        <dbReference type="EMBL" id="GLI70850.1"/>
    </source>
</evidence>
<feature type="chain" id="PRO_5046299998" description="Pherophorin domain-containing protein" evidence="2">
    <location>
        <begin position="29"/>
        <end position="470"/>
    </location>
</feature>
<comment type="caution">
    <text evidence="3">The sequence shown here is derived from an EMBL/GenBank/DDBJ whole genome shotgun (WGS) entry which is preliminary data.</text>
</comment>
<dbReference type="PROSITE" id="PS51257">
    <property type="entry name" value="PROKAR_LIPOPROTEIN"/>
    <property type="match status" value="1"/>
</dbReference>
<organism evidence="3 4">
    <name type="scientific">Volvox africanus</name>
    <dbReference type="NCBI Taxonomy" id="51714"/>
    <lineage>
        <taxon>Eukaryota</taxon>
        <taxon>Viridiplantae</taxon>
        <taxon>Chlorophyta</taxon>
        <taxon>core chlorophytes</taxon>
        <taxon>Chlorophyceae</taxon>
        <taxon>CS clade</taxon>
        <taxon>Chlamydomonadales</taxon>
        <taxon>Volvocaceae</taxon>
        <taxon>Volvox</taxon>
    </lineage>
</organism>
<feature type="signal peptide" evidence="2">
    <location>
        <begin position="1"/>
        <end position="28"/>
    </location>
</feature>
<evidence type="ECO:0008006" key="5">
    <source>
        <dbReference type="Google" id="ProtNLM"/>
    </source>
</evidence>
<sequence length="470" mass="52006">MRPLHQRLLYSAIIVVLSLQFLGGCVEALKNFVYERNGVRLYGGDKTRGRVEVLPRQPWATKDWDLCKLLEYRFGRKYYTAEIAFPGSNVTSIKASGITCFTSSSGYRRQLHGEGLISADDDAVTHQDVDPDLYHQGRKLLSPLWGYIDAPDLLPYTCQFRIGTCNPKGPVAGLQCSNKTLAPAPPPPPSPPTSPPPPPSIANSIRIFTSYTSWSDGPLEPNLCNNPNTSSVCTSYGRVEIEVGQRGTSHTGLTPPTQQINARPFKRAEIRLSLARKWPCGAQWSEVGALWLAIKGIRRIRRRKRRLGPEPVNNASNGNTNINGSSSSTCITCTSYLHHLMQVPYDKKNTTEVIWAPACNITDPLLAYNVAKLACEQRFQEKKLPWLPNAWYISARVSSTPFYIPSATQVVNKGDFNSKAVKRYLTITGGRFPQATKLQELRFKLSGKRCASNSMLAFGCSLASNDGAIP</sequence>
<dbReference type="Proteomes" id="UP001165090">
    <property type="component" value="Unassembled WGS sequence"/>
</dbReference>
<keyword evidence="2" id="KW-0732">Signal</keyword>
<keyword evidence="4" id="KW-1185">Reference proteome</keyword>
<gene>
    <name evidence="3" type="ORF">VaNZ11_015866</name>
</gene>
<name>A0ABQ5SMV6_9CHLO</name>
<evidence type="ECO:0000256" key="2">
    <source>
        <dbReference type="SAM" id="SignalP"/>
    </source>
</evidence>
<protein>
    <recommendedName>
        <fullName evidence="5">Pherophorin domain-containing protein</fullName>
    </recommendedName>
</protein>
<evidence type="ECO:0000256" key="1">
    <source>
        <dbReference type="SAM" id="MobiDB-lite"/>
    </source>
</evidence>